<dbReference type="Proteomes" id="UP000799118">
    <property type="component" value="Unassembled WGS sequence"/>
</dbReference>
<keyword evidence="4" id="KW-0862">Zinc</keyword>
<evidence type="ECO:0000313" key="6">
    <source>
        <dbReference type="EMBL" id="KAE9402042.1"/>
    </source>
</evidence>
<dbReference type="OrthoDB" id="2687121at2759"/>
<evidence type="ECO:0000256" key="2">
    <source>
        <dbReference type="ARBA" id="ARBA00022723"/>
    </source>
</evidence>
<evidence type="ECO:0000256" key="4">
    <source>
        <dbReference type="ARBA" id="ARBA00022833"/>
    </source>
</evidence>
<comment type="subcellular location">
    <subcellularLocation>
        <location evidence="1">Nucleus</location>
    </subcellularLocation>
</comment>
<keyword evidence="5" id="KW-0539">Nucleus</keyword>
<dbReference type="InterPro" id="IPR052035">
    <property type="entry name" value="ZnF_BED_domain_contain"/>
</dbReference>
<evidence type="ECO:0000256" key="1">
    <source>
        <dbReference type="ARBA" id="ARBA00004123"/>
    </source>
</evidence>
<gene>
    <name evidence="6" type="ORF">BT96DRAFT_816998</name>
</gene>
<dbReference type="EMBL" id="ML769439">
    <property type="protein sequence ID" value="KAE9402042.1"/>
    <property type="molecule type" value="Genomic_DNA"/>
</dbReference>
<accession>A0A6A4HSB1</accession>
<dbReference type="PANTHER" id="PTHR46481">
    <property type="entry name" value="ZINC FINGER BED DOMAIN-CONTAINING PROTEIN 4"/>
    <property type="match status" value="1"/>
</dbReference>
<protein>
    <submittedName>
        <fullName evidence="6">Uncharacterized protein</fullName>
    </submittedName>
</protein>
<dbReference type="GO" id="GO:0008270">
    <property type="term" value="F:zinc ion binding"/>
    <property type="evidence" value="ECO:0007669"/>
    <property type="project" value="UniProtKB-KW"/>
</dbReference>
<evidence type="ECO:0000256" key="5">
    <source>
        <dbReference type="ARBA" id="ARBA00023242"/>
    </source>
</evidence>
<keyword evidence="3" id="KW-0863">Zinc-finger</keyword>
<evidence type="ECO:0000313" key="7">
    <source>
        <dbReference type="Proteomes" id="UP000799118"/>
    </source>
</evidence>
<keyword evidence="2" id="KW-0479">Metal-binding</keyword>
<dbReference type="AlphaFoldDB" id="A0A6A4HSB1"/>
<evidence type="ECO:0000256" key="3">
    <source>
        <dbReference type="ARBA" id="ARBA00022771"/>
    </source>
</evidence>
<organism evidence="6 7">
    <name type="scientific">Gymnopus androsaceus JB14</name>
    <dbReference type="NCBI Taxonomy" id="1447944"/>
    <lineage>
        <taxon>Eukaryota</taxon>
        <taxon>Fungi</taxon>
        <taxon>Dikarya</taxon>
        <taxon>Basidiomycota</taxon>
        <taxon>Agaricomycotina</taxon>
        <taxon>Agaricomycetes</taxon>
        <taxon>Agaricomycetidae</taxon>
        <taxon>Agaricales</taxon>
        <taxon>Marasmiineae</taxon>
        <taxon>Omphalotaceae</taxon>
        <taxon>Gymnopus</taxon>
    </lineage>
</organism>
<dbReference type="GO" id="GO:0005634">
    <property type="term" value="C:nucleus"/>
    <property type="evidence" value="ECO:0007669"/>
    <property type="project" value="UniProtKB-SubCell"/>
</dbReference>
<keyword evidence="7" id="KW-1185">Reference proteome</keyword>
<name>A0A6A4HSB1_9AGAR</name>
<sequence length="235" mass="26503">APIYAFFGADPEIEFANDGTAEYLVYSCTNCGEKKKQGLKTQDKGSTGNMSNHAKKCWGEEAVAAAKDSTLDKARDAIKKIGKKSQSKLTAALKTLTARWVAESARPFRMVRDRCYRWLQKEGRPNHYVPSKETVARDVKKLFLKTKEKLAEELQAFDGEIPVAVDCWTSPNHHAFMSIETTWLRRMKDGTEELTTTLLDFVELPCSHSAENMAEALDKTFKEYGIDGKVSKNYF</sequence>
<dbReference type="PANTHER" id="PTHR46481:SF10">
    <property type="entry name" value="ZINC FINGER BED DOMAIN-CONTAINING PROTEIN 39"/>
    <property type="match status" value="1"/>
</dbReference>
<dbReference type="SUPFAM" id="SSF140996">
    <property type="entry name" value="Hermes dimerisation domain"/>
    <property type="match status" value="1"/>
</dbReference>
<feature type="non-terminal residue" evidence="6">
    <location>
        <position position="1"/>
    </location>
</feature>
<proteinExistence type="predicted"/>
<reference evidence="6" key="1">
    <citation type="journal article" date="2019" name="Environ. Microbiol.">
        <title>Fungal ecological strategies reflected in gene transcription - a case study of two litter decomposers.</title>
        <authorList>
            <person name="Barbi F."/>
            <person name="Kohler A."/>
            <person name="Barry K."/>
            <person name="Baskaran P."/>
            <person name="Daum C."/>
            <person name="Fauchery L."/>
            <person name="Ihrmark K."/>
            <person name="Kuo A."/>
            <person name="LaButti K."/>
            <person name="Lipzen A."/>
            <person name="Morin E."/>
            <person name="Grigoriev I.V."/>
            <person name="Henrissat B."/>
            <person name="Lindahl B."/>
            <person name="Martin F."/>
        </authorList>
    </citation>
    <scope>NUCLEOTIDE SEQUENCE</scope>
    <source>
        <strain evidence="6">JB14</strain>
    </source>
</reference>